<name>A0A9P0DY29_NEZVI</name>
<evidence type="ECO:0000256" key="1">
    <source>
        <dbReference type="SAM" id="MobiDB-lite"/>
    </source>
</evidence>
<feature type="compositionally biased region" description="Polar residues" evidence="1">
    <location>
        <begin position="45"/>
        <end position="55"/>
    </location>
</feature>
<sequence length="195" mass="21670">MNIFCKETEAHLEAHPHLRESTVAESGPGLITPDLWLRDCRSPASEESLSPQPSLTMPDGKKEKEAKKKGRRQRRIASPPRIPLHPLPPPLLPPPWRRKPDVPALVPIARPVPMLPGLLPPPTTLVPYPIFFPIPIPIPIPLPLPGLKMSDLEGAKKTEPTQPTHLAQPPPRKRKRITDISQENEAARKPKTVHA</sequence>
<feature type="compositionally biased region" description="Basic and acidic residues" evidence="1">
    <location>
        <begin position="150"/>
        <end position="159"/>
    </location>
</feature>
<dbReference type="Proteomes" id="UP001152798">
    <property type="component" value="Chromosome 1"/>
</dbReference>
<feature type="compositionally biased region" description="Pro residues" evidence="1">
    <location>
        <begin position="80"/>
        <end position="95"/>
    </location>
</feature>
<feature type="region of interest" description="Disordered" evidence="1">
    <location>
        <begin position="16"/>
        <end position="100"/>
    </location>
</feature>
<keyword evidence="3" id="KW-1185">Reference proteome</keyword>
<dbReference type="PANTHER" id="PTHR23186">
    <property type="entry name" value="RETINOIC ACID-INDUCED PROTEIN 2"/>
    <property type="match status" value="1"/>
</dbReference>
<dbReference type="InterPro" id="IPR026092">
    <property type="entry name" value="RAI2/SOBP"/>
</dbReference>
<proteinExistence type="predicted"/>
<dbReference type="Pfam" id="PF15279">
    <property type="entry name" value="SOBP"/>
    <property type="match status" value="1"/>
</dbReference>
<dbReference type="PANTHER" id="PTHR23186:SF4">
    <property type="entry name" value="GH22790P"/>
    <property type="match status" value="1"/>
</dbReference>
<dbReference type="EMBL" id="OV725077">
    <property type="protein sequence ID" value="CAH1390129.1"/>
    <property type="molecule type" value="Genomic_DNA"/>
</dbReference>
<accession>A0A9P0DY29</accession>
<organism evidence="2 3">
    <name type="scientific">Nezara viridula</name>
    <name type="common">Southern green stink bug</name>
    <name type="synonym">Cimex viridulus</name>
    <dbReference type="NCBI Taxonomy" id="85310"/>
    <lineage>
        <taxon>Eukaryota</taxon>
        <taxon>Metazoa</taxon>
        <taxon>Ecdysozoa</taxon>
        <taxon>Arthropoda</taxon>
        <taxon>Hexapoda</taxon>
        <taxon>Insecta</taxon>
        <taxon>Pterygota</taxon>
        <taxon>Neoptera</taxon>
        <taxon>Paraneoptera</taxon>
        <taxon>Hemiptera</taxon>
        <taxon>Heteroptera</taxon>
        <taxon>Panheteroptera</taxon>
        <taxon>Pentatomomorpha</taxon>
        <taxon>Pentatomoidea</taxon>
        <taxon>Pentatomidae</taxon>
        <taxon>Pentatominae</taxon>
        <taxon>Nezara</taxon>
    </lineage>
</organism>
<gene>
    <name evidence="2" type="ORF">NEZAVI_LOCUS1382</name>
</gene>
<dbReference type="OrthoDB" id="6250723at2759"/>
<dbReference type="GO" id="GO:0005634">
    <property type="term" value="C:nucleus"/>
    <property type="evidence" value="ECO:0007669"/>
    <property type="project" value="TreeGrafter"/>
</dbReference>
<evidence type="ECO:0000313" key="3">
    <source>
        <dbReference type="Proteomes" id="UP001152798"/>
    </source>
</evidence>
<protein>
    <submittedName>
        <fullName evidence="2">Uncharacterized protein</fullName>
    </submittedName>
</protein>
<feature type="region of interest" description="Disordered" evidence="1">
    <location>
        <begin position="148"/>
        <end position="195"/>
    </location>
</feature>
<dbReference type="AlphaFoldDB" id="A0A9P0DY29"/>
<reference evidence="2" key="1">
    <citation type="submission" date="2022-01" db="EMBL/GenBank/DDBJ databases">
        <authorList>
            <person name="King R."/>
        </authorList>
    </citation>
    <scope>NUCLEOTIDE SEQUENCE</scope>
</reference>
<dbReference type="GO" id="GO:0048513">
    <property type="term" value="P:animal organ development"/>
    <property type="evidence" value="ECO:0007669"/>
    <property type="project" value="TreeGrafter"/>
</dbReference>
<evidence type="ECO:0000313" key="2">
    <source>
        <dbReference type="EMBL" id="CAH1390129.1"/>
    </source>
</evidence>